<protein>
    <recommendedName>
        <fullName evidence="5">N-acetylmuramidase</fullName>
    </recommendedName>
</protein>
<dbReference type="InterPro" id="IPR023346">
    <property type="entry name" value="Lysozyme-like_dom_sf"/>
</dbReference>
<dbReference type="InterPro" id="IPR008565">
    <property type="entry name" value="TtsA-like_GH18_dom"/>
</dbReference>
<dbReference type="AlphaFoldDB" id="A0A7K1YA83"/>
<accession>A0A7K1YA83</accession>
<comment type="caution">
    <text evidence="3">The sequence shown here is derived from an EMBL/GenBank/DDBJ whole genome shotgun (WGS) entry which is preliminary data.</text>
</comment>
<dbReference type="Gene3D" id="1.20.141.10">
    <property type="entry name" value="Chitosanase, subunit A, domain 1"/>
    <property type="match status" value="1"/>
</dbReference>
<evidence type="ECO:0000259" key="2">
    <source>
        <dbReference type="Pfam" id="PF09374"/>
    </source>
</evidence>
<feature type="domain" description="TtsA-like Glycoside hydrolase family 108" evidence="1">
    <location>
        <begin position="9"/>
        <end position="105"/>
    </location>
</feature>
<proteinExistence type="predicted"/>
<evidence type="ECO:0008006" key="5">
    <source>
        <dbReference type="Google" id="ProtNLM"/>
    </source>
</evidence>
<dbReference type="InterPro" id="IPR018537">
    <property type="entry name" value="Peptidoglycan-bd_3"/>
</dbReference>
<evidence type="ECO:0000313" key="3">
    <source>
        <dbReference type="EMBL" id="MXV51281.1"/>
    </source>
</evidence>
<reference evidence="3 4" key="1">
    <citation type="submission" date="2019-11" db="EMBL/GenBank/DDBJ databases">
        <title>Pedobacter sp. HMF7647 Genome sequencing and assembly.</title>
        <authorList>
            <person name="Kang H."/>
            <person name="Kim H."/>
            <person name="Joh K."/>
        </authorList>
    </citation>
    <scope>NUCLEOTIDE SEQUENCE [LARGE SCALE GENOMIC DNA]</scope>
    <source>
        <strain evidence="3 4">HMF7647</strain>
    </source>
</reference>
<dbReference type="Proteomes" id="UP000466586">
    <property type="component" value="Unassembled WGS sequence"/>
</dbReference>
<dbReference type="Pfam" id="PF09374">
    <property type="entry name" value="PG_binding_3"/>
    <property type="match status" value="1"/>
</dbReference>
<evidence type="ECO:0000259" key="1">
    <source>
        <dbReference type="Pfam" id="PF05838"/>
    </source>
</evidence>
<dbReference type="Pfam" id="PF05838">
    <property type="entry name" value="Glyco_hydro_108"/>
    <property type="match status" value="1"/>
</dbReference>
<evidence type="ECO:0000313" key="4">
    <source>
        <dbReference type="Proteomes" id="UP000466586"/>
    </source>
</evidence>
<sequence length="189" mass="21237">MAEFENAYKITMTNEGGYANNKLDKGGETYKGIARNFWPNWAGWPTIDRVKATSSNLNADLDSNDTLEQLVHSFYKRNFWDTENLDNIRSQELANQAFDIAVNMGTSIAAKFLQKGYNAVHSETPLLIDGGIGPITVEAVNSSEPCPIYDAINVLRKERYDNIIASNPSQVIFKNSWYSRIKPFDDSLA</sequence>
<dbReference type="RefSeq" id="WP_160844461.1">
    <property type="nucleotide sequence ID" value="NZ_WVHT01000004.1"/>
</dbReference>
<dbReference type="SUPFAM" id="SSF53955">
    <property type="entry name" value="Lysozyme-like"/>
    <property type="match status" value="1"/>
</dbReference>
<feature type="domain" description="Peptidoglycan binding" evidence="2">
    <location>
        <begin position="123"/>
        <end position="180"/>
    </location>
</feature>
<name>A0A7K1YA83_9SPHI</name>
<gene>
    <name evidence="3" type="ORF">GS399_09900</name>
</gene>
<keyword evidence="4" id="KW-1185">Reference proteome</keyword>
<organism evidence="3 4">
    <name type="scientific">Hufsiella arboris</name>
    <dbReference type="NCBI Taxonomy" id="2695275"/>
    <lineage>
        <taxon>Bacteria</taxon>
        <taxon>Pseudomonadati</taxon>
        <taxon>Bacteroidota</taxon>
        <taxon>Sphingobacteriia</taxon>
        <taxon>Sphingobacteriales</taxon>
        <taxon>Sphingobacteriaceae</taxon>
        <taxon>Hufsiella</taxon>
    </lineage>
</organism>
<dbReference type="EMBL" id="WVHT01000004">
    <property type="protein sequence ID" value="MXV51281.1"/>
    <property type="molecule type" value="Genomic_DNA"/>
</dbReference>